<keyword evidence="7 8" id="KW-0456">Lyase</keyword>
<dbReference type="InterPro" id="IPR013785">
    <property type="entry name" value="Aldolase_TIM"/>
</dbReference>
<dbReference type="RefSeq" id="WP_157993756.1">
    <property type="nucleotide sequence ID" value="NZ_LR217703.1"/>
</dbReference>
<dbReference type="AlphaFoldDB" id="A0A451D3G0"/>
<dbReference type="EMBL" id="LR217703">
    <property type="protein sequence ID" value="VFP80222.1"/>
    <property type="molecule type" value="Genomic_DNA"/>
</dbReference>
<keyword evidence="8" id="KW-0671">Queuosine biosynthesis</keyword>
<feature type="binding site" evidence="8">
    <location>
        <begin position="37"/>
        <end position="39"/>
    </location>
    <ligand>
        <name>S-adenosyl-L-methionine</name>
        <dbReference type="ChEBI" id="CHEBI:59789"/>
    </ligand>
</feature>
<feature type="binding site" evidence="8">
    <location>
        <begin position="12"/>
        <end position="14"/>
    </location>
    <ligand>
        <name>substrate</name>
    </ligand>
</feature>
<protein>
    <recommendedName>
        <fullName evidence="8">7-carboxy-7-deazaguanine synthase</fullName>
        <shortName evidence="8">CDG synthase</shortName>
        <ecNumber evidence="8">4.3.99.3</ecNumber>
    </recommendedName>
    <alternativeName>
        <fullName evidence="8">Queuosine biosynthesis protein QueE</fullName>
    </alternativeName>
</protein>
<dbReference type="HAMAP" id="MF_00917">
    <property type="entry name" value="QueE"/>
    <property type="match status" value="1"/>
</dbReference>
<keyword evidence="6 8" id="KW-0411">Iron-sulfur</keyword>
<feature type="binding site" evidence="8">
    <location>
        <position position="35"/>
    </location>
    <ligand>
        <name>[4Fe-4S] cluster</name>
        <dbReference type="ChEBI" id="CHEBI:49883"/>
        <note>4Fe-4S-S-AdoMet</note>
    </ligand>
</feature>
<dbReference type="GO" id="GO:1904047">
    <property type="term" value="F:S-adenosyl-L-methionine binding"/>
    <property type="evidence" value="ECO:0007669"/>
    <property type="project" value="UniProtKB-UniRule"/>
</dbReference>
<keyword evidence="1 8" id="KW-0004">4Fe-4S</keyword>
<reference evidence="10 11" key="1">
    <citation type="submission" date="2019-02" db="EMBL/GenBank/DDBJ databases">
        <authorList>
            <person name="Manzano-Marin A."/>
            <person name="Manzano-Marin A."/>
        </authorList>
    </citation>
    <scope>NUCLEOTIDE SEQUENCE [LARGE SCALE GENOMIC DNA]</scope>
    <source>
        <strain evidence="10 11">ErCicuneomaculata</strain>
    </source>
</reference>
<dbReference type="InterPro" id="IPR024924">
    <property type="entry name" value="7-CO-7-deazaguanine_synth-like"/>
</dbReference>
<evidence type="ECO:0000256" key="8">
    <source>
        <dbReference type="HAMAP-Rule" id="MF_00917"/>
    </source>
</evidence>
<dbReference type="SUPFAM" id="SSF102114">
    <property type="entry name" value="Radical SAM enzymes"/>
    <property type="match status" value="1"/>
</dbReference>
<dbReference type="GO" id="GO:0000287">
    <property type="term" value="F:magnesium ion binding"/>
    <property type="evidence" value="ECO:0007669"/>
    <property type="project" value="UniProtKB-UniRule"/>
</dbReference>
<dbReference type="OrthoDB" id="9792276at2"/>
<evidence type="ECO:0000313" key="10">
    <source>
        <dbReference type="EMBL" id="VFP80222.1"/>
    </source>
</evidence>
<evidence type="ECO:0000256" key="6">
    <source>
        <dbReference type="ARBA" id="ARBA00023014"/>
    </source>
</evidence>
<dbReference type="GO" id="GO:0016840">
    <property type="term" value="F:carbon-nitrogen lyase activity"/>
    <property type="evidence" value="ECO:0007669"/>
    <property type="project" value="UniProtKB-UniRule"/>
</dbReference>
<evidence type="ECO:0000256" key="4">
    <source>
        <dbReference type="ARBA" id="ARBA00022842"/>
    </source>
</evidence>
<dbReference type="Pfam" id="PF13353">
    <property type="entry name" value="Fer4_12"/>
    <property type="match status" value="1"/>
</dbReference>
<comment type="cofactor">
    <cofactor evidence="8">
        <name>Mg(2+)</name>
        <dbReference type="ChEBI" id="CHEBI:18420"/>
    </cofactor>
</comment>
<evidence type="ECO:0000256" key="3">
    <source>
        <dbReference type="ARBA" id="ARBA00022723"/>
    </source>
</evidence>
<feature type="binding site" evidence="8">
    <location>
        <position position="40"/>
    </location>
    <ligand>
        <name>Mg(2+)</name>
        <dbReference type="ChEBI" id="CHEBI:18420"/>
    </ligand>
</feature>
<comment type="cofactor">
    <cofactor evidence="8">
        <name>[4Fe-4S] cluster</name>
        <dbReference type="ChEBI" id="CHEBI:49883"/>
    </cofactor>
    <text evidence="8">Binds 1 [4Fe-4S] cluster. The cluster is coordinated with 3 cysteines and an exchangeable S-adenosyl-L-methionine.</text>
</comment>
<feature type="binding site" evidence="8">
    <location>
        <position position="94"/>
    </location>
    <ligand>
        <name>S-adenosyl-L-methionine</name>
        <dbReference type="ChEBI" id="CHEBI:59789"/>
    </ligand>
</feature>
<dbReference type="PANTHER" id="PTHR42836:SF1">
    <property type="entry name" value="7-CARBOXY-7-DEAZAGUANINE SYNTHASE"/>
    <property type="match status" value="1"/>
</dbReference>
<comment type="similarity">
    <text evidence="8">Belongs to the radical SAM superfamily. 7-carboxy-7-deazaguanine synthase family.</text>
</comment>
<comment type="caution">
    <text evidence="8">Lacks conserved residue(s) required for the propagation of feature annotation.</text>
</comment>
<dbReference type="NCBIfam" id="TIGR04322">
    <property type="entry name" value="rSAM_QueE_Ecoli"/>
    <property type="match status" value="1"/>
</dbReference>
<keyword evidence="3 8" id="KW-0479">Metal-binding</keyword>
<name>A0A451D3G0_9GAMM</name>
<dbReference type="SFLD" id="SFLDS00029">
    <property type="entry name" value="Radical_SAM"/>
    <property type="match status" value="1"/>
</dbReference>
<comment type="catalytic activity">
    <reaction evidence="8">
        <text>6-carboxy-5,6,7,8-tetrahydropterin + H(+) = 7-carboxy-7-carbaguanine + NH4(+)</text>
        <dbReference type="Rhea" id="RHEA:27974"/>
        <dbReference type="ChEBI" id="CHEBI:15378"/>
        <dbReference type="ChEBI" id="CHEBI:28938"/>
        <dbReference type="ChEBI" id="CHEBI:61032"/>
        <dbReference type="ChEBI" id="CHEBI:61036"/>
        <dbReference type="EC" id="4.3.99.3"/>
    </reaction>
</comment>
<evidence type="ECO:0000256" key="1">
    <source>
        <dbReference type="ARBA" id="ARBA00022485"/>
    </source>
</evidence>
<feature type="binding site" evidence="8">
    <location>
        <position position="92"/>
    </location>
    <ligand>
        <name>substrate</name>
    </ligand>
</feature>
<sequence length="223" mass="25641">MKYPINQIFQTLQGEGFYTGVPAIFIRFQGCPIGCSWCDTKYTWDKIANQEMLLQEIMNKKKENDHWALTNEKKILNVITNFGWKAQHIVITGGEPCLHDLRPLTIILQTAGFTCQIETSGAYPILCTAETWVTVSPKIKIHKTLNTIHQALIRADEIKYPVARKRDITTLITYLDTLCDQKKRVISLQPINHMTHAIKLCIATCISRNWRLSLQIHKYLNIS</sequence>
<comment type="subunit">
    <text evidence="8">Homodimer.</text>
</comment>
<comment type="function">
    <text evidence="8">Catalyzes the complex heterocyclic radical-mediated conversion of 6-carboxy-5,6,7,8-tetrahydropterin (CPH4) to 7-carboxy-7-deazaguanine (CDG), a step common to the biosynthetic pathways of all 7-deazapurine-containing compounds.</text>
</comment>
<feature type="binding site" evidence="8">
    <location>
        <position position="31"/>
    </location>
    <ligand>
        <name>[4Fe-4S] cluster</name>
        <dbReference type="ChEBI" id="CHEBI:49883"/>
        <note>4Fe-4S-S-AdoMet</note>
    </ligand>
</feature>
<evidence type="ECO:0000256" key="7">
    <source>
        <dbReference type="ARBA" id="ARBA00023239"/>
    </source>
</evidence>
<feature type="binding site" evidence="8">
    <location>
        <begin position="136"/>
        <end position="138"/>
    </location>
    <ligand>
        <name>S-adenosyl-L-methionine</name>
        <dbReference type="ChEBI" id="CHEBI:59789"/>
    </ligand>
</feature>
<dbReference type="GO" id="GO:0051539">
    <property type="term" value="F:4 iron, 4 sulfur cluster binding"/>
    <property type="evidence" value="ECO:0007669"/>
    <property type="project" value="UniProtKB-UniRule"/>
</dbReference>
<dbReference type="EC" id="4.3.99.3" evidence="8"/>
<proteinExistence type="inferred from homology"/>
<evidence type="ECO:0000313" key="11">
    <source>
        <dbReference type="Proteomes" id="UP000294412"/>
    </source>
</evidence>
<gene>
    <name evidence="8 10" type="primary">queE</name>
    <name evidence="10" type="ORF">ERCICUMA2628_606</name>
</gene>
<dbReference type="Proteomes" id="UP000294412">
    <property type="component" value="Chromosome"/>
</dbReference>
<feature type="binding site" evidence="8">
    <location>
        <position position="27"/>
    </location>
    <ligand>
        <name>substrate</name>
    </ligand>
</feature>
<dbReference type="InterPro" id="IPR007197">
    <property type="entry name" value="rSAM"/>
</dbReference>
<feature type="binding site" evidence="8">
    <location>
        <position position="38"/>
    </location>
    <ligand>
        <name>[4Fe-4S] cluster</name>
        <dbReference type="ChEBI" id="CHEBI:49883"/>
        <note>4Fe-4S-S-AdoMet</note>
    </ligand>
</feature>
<keyword evidence="4 8" id="KW-0460">Magnesium</keyword>
<keyword evidence="2 8" id="KW-0949">S-adenosyl-L-methionine</keyword>
<dbReference type="PIRSF" id="PIRSF000370">
    <property type="entry name" value="QueE"/>
    <property type="match status" value="1"/>
</dbReference>
<dbReference type="UniPathway" id="UPA00391"/>
<dbReference type="PROSITE" id="PS51918">
    <property type="entry name" value="RADICAL_SAM"/>
    <property type="match status" value="1"/>
</dbReference>
<dbReference type="Gene3D" id="3.20.20.70">
    <property type="entry name" value="Aldolase class I"/>
    <property type="match status" value="1"/>
</dbReference>
<evidence type="ECO:0000256" key="5">
    <source>
        <dbReference type="ARBA" id="ARBA00023004"/>
    </source>
</evidence>
<accession>A0A451D3G0</accession>
<dbReference type="InterPro" id="IPR027609">
    <property type="entry name" value="rSAM_QueE_proteobac"/>
</dbReference>
<keyword evidence="5 8" id="KW-0408">Iron</keyword>
<dbReference type="GO" id="GO:0008616">
    <property type="term" value="P:tRNA queuosine(34) biosynthetic process"/>
    <property type="evidence" value="ECO:0007669"/>
    <property type="project" value="UniProtKB-UniRule"/>
</dbReference>
<comment type="pathway">
    <text evidence="8">Purine metabolism; 7-cyano-7-deazaguanine biosynthesis.</text>
</comment>
<evidence type="ECO:0000259" key="9">
    <source>
        <dbReference type="PROSITE" id="PS51918"/>
    </source>
</evidence>
<dbReference type="PANTHER" id="PTHR42836">
    <property type="entry name" value="7-CARBOXY-7-DEAZAGUANINE SYNTHASE"/>
    <property type="match status" value="1"/>
</dbReference>
<feature type="domain" description="Radical SAM core" evidence="9">
    <location>
        <begin position="18"/>
        <end position="223"/>
    </location>
</feature>
<dbReference type="InterPro" id="IPR058240">
    <property type="entry name" value="rSAM_sf"/>
</dbReference>
<comment type="cofactor">
    <cofactor evidence="8">
        <name>S-adenosyl-L-methionine</name>
        <dbReference type="ChEBI" id="CHEBI:59789"/>
    </cofactor>
    <text evidence="8">Binds 1 S-adenosyl-L-methionine per subunit.</text>
</comment>
<organism evidence="10 11">
    <name type="scientific">Candidatus Erwinia haradaeae</name>
    <dbReference type="NCBI Taxonomy" id="1922217"/>
    <lineage>
        <taxon>Bacteria</taxon>
        <taxon>Pseudomonadati</taxon>
        <taxon>Pseudomonadota</taxon>
        <taxon>Gammaproteobacteria</taxon>
        <taxon>Enterobacterales</taxon>
        <taxon>Erwiniaceae</taxon>
        <taxon>Erwinia</taxon>
    </lineage>
</organism>
<evidence type="ECO:0000256" key="2">
    <source>
        <dbReference type="ARBA" id="ARBA00022691"/>
    </source>
</evidence>